<dbReference type="VEuPathDB" id="VectorBase:GAUT033951"/>
<feature type="transmembrane region" description="Helical" evidence="1">
    <location>
        <begin position="67"/>
        <end position="89"/>
    </location>
</feature>
<dbReference type="STRING" id="7395.A0A1A9VDR5"/>
<reference evidence="2" key="1">
    <citation type="submission" date="2020-05" db="UniProtKB">
        <authorList>
            <consortium name="EnsemblMetazoa"/>
        </authorList>
    </citation>
    <scope>IDENTIFICATION</scope>
    <source>
        <strain evidence="2">TTRI</strain>
    </source>
</reference>
<name>A0A1A9VDR5_GLOAU</name>
<keyword evidence="1" id="KW-0472">Membrane</keyword>
<dbReference type="Gene3D" id="3.40.630.10">
    <property type="entry name" value="Zn peptidases"/>
    <property type="match status" value="1"/>
</dbReference>
<evidence type="ECO:0000313" key="3">
    <source>
        <dbReference type="Proteomes" id="UP000078200"/>
    </source>
</evidence>
<dbReference type="AlphaFoldDB" id="A0A1A9VDR5"/>
<dbReference type="Proteomes" id="UP000078200">
    <property type="component" value="Unassembled WGS sequence"/>
</dbReference>
<dbReference type="EnsemblMetazoa" id="GAUT033951-RA">
    <property type="protein sequence ID" value="GAUT033951-PA"/>
    <property type="gene ID" value="GAUT033951"/>
</dbReference>
<organism evidence="2 3">
    <name type="scientific">Glossina austeni</name>
    <name type="common">Savannah tsetse fly</name>
    <dbReference type="NCBI Taxonomy" id="7395"/>
    <lineage>
        <taxon>Eukaryota</taxon>
        <taxon>Metazoa</taxon>
        <taxon>Ecdysozoa</taxon>
        <taxon>Arthropoda</taxon>
        <taxon>Hexapoda</taxon>
        <taxon>Insecta</taxon>
        <taxon>Pterygota</taxon>
        <taxon>Neoptera</taxon>
        <taxon>Endopterygota</taxon>
        <taxon>Diptera</taxon>
        <taxon>Brachycera</taxon>
        <taxon>Muscomorpha</taxon>
        <taxon>Hippoboscoidea</taxon>
        <taxon>Glossinidae</taxon>
        <taxon>Glossina</taxon>
    </lineage>
</organism>
<evidence type="ECO:0000256" key="1">
    <source>
        <dbReference type="SAM" id="Phobius"/>
    </source>
</evidence>
<evidence type="ECO:0000313" key="2">
    <source>
        <dbReference type="EnsemblMetazoa" id="GAUT033951-PA"/>
    </source>
</evidence>
<protein>
    <recommendedName>
        <fullName evidence="4">Cytosol aminopeptidase domain-containing protein</fullName>
    </recommendedName>
</protein>
<accession>A0A1A9VDR5</accession>
<keyword evidence="1" id="KW-1133">Transmembrane helix</keyword>
<evidence type="ECO:0008006" key="4">
    <source>
        <dbReference type="Google" id="ProtNLM"/>
    </source>
</evidence>
<keyword evidence="3" id="KW-1185">Reference proteome</keyword>
<proteinExistence type="predicted"/>
<sequence>MAKKAYGATIWTPISYIFNRLLESLLLAFSGNYVCTHRVSHPLTHAAFSPERVCAPTAQQKCERFNIVISLSGIYCFLSIVFLNIQLVVQTLPKGFVEHVGGVGDRNNAQSSCAGLFVGAHLGFDYPGIWIHVDMAAPVHFGERATGYGVALLLTLFGNHTNCSMLQEIATNDSEPPTKRVCRD</sequence>
<keyword evidence="1" id="KW-0812">Transmembrane</keyword>